<evidence type="ECO:0000313" key="2">
    <source>
        <dbReference type="EMBL" id="GAW93087.1"/>
    </source>
</evidence>
<dbReference type="RefSeq" id="WP_088554306.1">
    <property type="nucleotide sequence ID" value="NZ_BDGJ01000115.1"/>
</dbReference>
<dbReference type="OrthoDB" id="2112231at2"/>
<name>A0A1Z5HUR0_9FIRM</name>
<evidence type="ECO:0000313" key="3">
    <source>
        <dbReference type="Proteomes" id="UP000197032"/>
    </source>
</evidence>
<gene>
    <name evidence="2" type="ORF">KKC1_22280</name>
</gene>
<sequence>MVDIINEKFNEEEVRREDTGQEEVQEKIKQDQTEQEQERPDIISVQSNPGQTTEGVAGSFDAGLKTVVLWIYNINQNGTANKFREELSQYFSRDKDGNVVLRDISPELIAQFLANLTTAKEIKLPDLGIRLILLIYNCNQNGASNSAEVAYAAKS</sequence>
<comment type="caution">
    <text evidence="2">The sequence shown here is derived from an EMBL/GenBank/DDBJ whole genome shotgun (WGS) entry which is preliminary data.</text>
</comment>
<organism evidence="2 3">
    <name type="scientific">Calderihabitans maritimus</name>
    <dbReference type="NCBI Taxonomy" id="1246530"/>
    <lineage>
        <taxon>Bacteria</taxon>
        <taxon>Bacillati</taxon>
        <taxon>Bacillota</taxon>
        <taxon>Clostridia</taxon>
        <taxon>Neomoorellales</taxon>
        <taxon>Calderihabitantaceae</taxon>
        <taxon>Calderihabitans</taxon>
    </lineage>
</organism>
<dbReference type="AlphaFoldDB" id="A0A1Z5HUR0"/>
<feature type="compositionally biased region" description="Polar residues" evidence="1">
    <location>
        <begin position="44"/>
        <end position="54"/>
    </location>
</feature>
<proteinExistence type="predicted"/>
<keyword evidence="3" id="KW-1185">Reference proteome</keyword>
<dbReference type="EMBL" id="BDGJ01000115">
    <property type="protein sequence ID" value="GAW93087.1"/>
    <property type="molecule type" value="Genomic_DNA"/>
</dbReference>
<feature type="region of interest" description="Disordered" evidence="1">
    <location>
        <begin position="1"/>
        <end position="56"/>
    </location>
</feature>
<accession>A0A1Z5HUR0</accession>
<feature type="compositionally biased region" description="Basic and acidic residues" evidence="1">
    <location>
        <begin position="1"/>
        <end position="41"/>
    </location>
</feature>
<protein>
    <submittedName>
        <fullName evidence="2">Uncharacterized protein</fullName>
    </submittedName>
</protein>
<evidence type="ECO:0000256" key="1">
    <source>
        <dbReference type="SAM" id="MobiDB-lite"/>
    </source>
</evidence>
<dbReference type="Proteomes" id="UP000197032">
    <property type="component" value="Unassembled WGS sequence"/>
</dbReference>
<reference evidence="3" key="1">
    <citation type="journal article" date="2017" name="Appl. Environ. Microbiol.">
        <title>Genomic analysis of Calderihabitans maritimus KKC1, a thermophilic hydrogenogenic carboxydotrophic bacterium isolated from marine sediment.</title>
        <authorList>
            <person name="Omae K."/>
            <person name="Yoneda Y."/>
            <person name="Fukuyama Y."/>
            <person name="Yoshida T."/>
            <person name="Sako Y."/>
        </authorList>
    </citation>
    <scope>NUCLEOTIDE SEQUENCE [LARGE SCALE GENOMIC DNA]</scope>
    <source>
        <strain evidence="3">KKC1</strain>
    </source>
</reference>